<feature type="transmembrane region" description="Helical" evidence="1">
    <location>
        <begin position="6"/>
        <end position="22"/>
    </location>
</feature>
<gene>
    <name evidence="2" type="ordered locus">Sulku_1671</name>
</gene>
<name>E4U0L5_SULKY</name>
<accession>E4U0L5</accession>
<sequence length="35" mass="4033">MDTFSLLFGGVSLLILIALFINRKSKEEREDEECD</sequence>
<dbReference type="EMBL" id="CP002355">
    <property type="protein sequence ID" value="ADR34332.1"/>
    <property type="molecule type" value="Genomic_DNA"/>
</dbReference>
<evidence type="ECO:0000313" key="2">
    <source>
        <dbReference type="EMBL" id="ADR34332.1"/>
    </source>
</evidence>
<evidence type="ECO:0000313" key="3">
    <source>
        <dbReference type="Proteomes" id="UP000008721"/>
    </source>
</evidence>
<organism evidence="2 3">
    <name type="scientific">Sulfuricurvum kujiense (strain ATCC BAA-921 / DSM 16994 / JCM 11577 / YK-1)</name>
    <dbReference type="NCBI Taxonomy" id="709032"/>
    <lineage>
        <taxon>Bacteria</taxon>
        <taxon>Pseudomonadati</taxon>
        <taxon>Campylobacterota</taxon>
        <taxon>Epsilonproteobacteria</taxon>
        <taxon>Campylobacterales</taxon>
        <taxon>Sulfurimonadaceae</taxon>
        <taxon>Sulfuricurvum</taxon>
    </lineage>
</organism>
<protein>
    <recommendedName>
        <fullName evidence="4">LPXTG cell wall anchor domain-containing protein</fullName>
    </recommendedName>
</protein>
<keyword evidence="1" id="KW-0472">Membrane</keyword>
<proteinExistence type="predicted"/>
<reference evidence="2 3" key="1">
    <citation type="journal article" date="2012" name="Stand. Genomic Sci.">
        <title>Complete genome sequence of the sulfur compounds oxidizing chemolithoautotroph Sulfuricurvum kujiense type strain (YK-1(T)).</title>
        <authorList>
            <person name="Han C."/>
            <person name="Kotsyurbenko O."/>
            <person name="Chertkov O."/>
            <person name="Held B."/>
            <person name="Lapidus A."/>
            <person name="Nolan M."/>
            <person name="Lucas S."/>
            <person name="Hammon N."/>
            <person name="Deshpande S."/>
            <person name="Cheng J.F."/>
            <person name="Tapia R."/>
            <person name="Goodwin L.A."/>
            <person name="Pitluck S."/>
            <person name="Liolios K."/>
            <person name="Pagani I."/>
            <person name="Ivanova N."/>
            <person name="Mavromatis K."/>
            <person name="Mikhailova N."/>
            <person name="Pati A."/>
            <person name="Chen A."/>
            <person name="Palaniappan K."/>
            <person name="Land M."/>
            <person name="Hauser L."/>
            <person name="Chang Y.J."/>
            <person name="Jeffries C.D."/>
            <person name="Brambilla E.M."/>
            <person name="Rohde M."/>
            <person name="Spring S."/>
            <person name="Sikorski J."/>
            <person name="Goker M."/>
            <person name="Woyke T."/>
            <person name="Bristow J."/>
            <person name="Eisen J.A."/>
            <person name="Markowitz V."/>
            <person name="Hugenholtz P."/>
            <person name="Kyrpides N.C."/>
            <person name="Klenk H.P."/>
            <person name="Detter J.C."/>
        </authorList>
    </citation>
    <scope>NUCLEOTIDE SEQUENCE [LARGE SCALE GENOMIC DNA]</scope>
    <source>
        <strain evidence="3">ATCC BAA-921 / DSM 16994 / JCM 11577 / YK-1</strain>
    </source>
</reference>
<keyword evidence="1" id="KW-1133">Transmembrane helix</keyword>
<dbReference type="Proteomes" id="UP000008721">
    <property type="component" value="Chromosome"/>
</dbReference>
<evidence type="ECO:0000256" key="1">
    <source>
        <dbReference type="SAM" id="Phobius"/>
    </source>
</evidence>
<dbReference type="AlphaFoldDB" id="E4U0L5"/>
<keyword evidence="1" id="KW-0812">Transmembrane</keyword>
<dbReference type="KEGG" id="sku:Sulku_1671"/>
<dbReference type="HOGENOM" id="CLU_3367775_0_0_7"/>
<evidence type="ECO:0008006" key="4">
    <source>
        <dbReference type="Google" id="ProtNLM"/>
    </source>
</evidence>
<dbReference type="NCBIfam" id="TIGR01167">
    <property type="entry name" value="LPXTG_anchor"/>
    <property type="match status" value="1"/>
</dbReference>
<keyword evidence="3" id="KW-1185">Reference proteome</keyword>
<dbReference type="RefSeq" id="WP_013460529.1">
    <property type="nucleotide sequence ID" value="NC_014762.1"/>
</dbReference>
<dbReference type="STRING" id="709032.Sulku_1671"/>